<organism evidence="2 3">
    <name type="scientific">Eiseniibacteriota bacterium</name>
    <dbReference type="NCBI Taxonomy" id="2212470"/>
    <lineage>
        <taxon>Bacteria</taxon>
        <taxon>Candidatus Eiseniibacteriota</taxon>
    </lineage>
</organism>
<dbReference type="EMBL" id="JAGQHR010000231">
    <property type="protein sequence ID" value="MCA9727763.1"/>
    <property type="molecule type" value="Genomic_DNA"/>
</dbReference>
<reference evidence="2" key="1">
    <citation type="submission" date="2020-04" db="EMBL/GenBank/DDBJ databases">
        <authorList>
            <person name="Zhang T."/>
        </authorList>
    </citation>
    <scope>NUCLEOTIDE SEQUENCE</scope>
    <source>
        <strain evidence="2">HKST-UBA01</strain>
    </source>
</reference>
<dbReference type="Proteomes" id="UP000697710">
    <property type="component" value="Unassembled WGS sequence"/>
</dbReference>
<evidence type="ECO:0000313" key="3">
    <source>
        <dbReference type="Proteomes" id="UP000697710"/>
    </source>
</evidence>
<accession>A0A956LYW6</accession>
<reference evidence="2" key="2">
    <citation type="journal article" date="2021" name="Microbiome">
        <title>Successional dynamics and alternative stable states in a saline activated sludge microbial community over 9 years.</title>
        <authorList>
            <person name="Wang Y."/>
            <person name="Ye J."/>
            <person name="Ju F."/>
            <person name="Liu L."/>
            <person name="Boyd J.A."/>
            <person name="Deng Y."/>
            <person name="Parks D.H."/>
            <person name="Jiang X."/>
            <person name="Yin X."/>
            <person name="Woodcroft B.J."/>
            <person name="Tyson G.W."/>
            <person name="Hugenholtz P."/>
            <person name="Polz M.F."/>
            <person name="Zhang T."/>
        </authorList>
    </citation>
    <scope>NUCLEOTIDE SEQUENCE</scope>
    <source>
        <strain evidence="2">HKST-UBA01</strain>
    </source>
</reference>
<proteinExistence type="predicted"/>
<feature type="signal peptide" evidence="1">
    <location>
        <begin position="1"/>
        <end position="19"/>
    </location>
</feature>
<comment type="caution">
    <text evidence="2">The sequence shown here is derived from an EMBL/GenBank/DDBJ whole genome shotgun (WGS) entry which is preliminary data.</text>
</comment>
<evidence type="ECO:0008006" key="4">
    <source>
        <dbReference type="Google" id="ProtNLM"/>
    </source>
</evidence>
<gene>
    <name evidence="2" type="ORF">KC729_08780</name>
</gene>
<feature type="chain" id="PRO_5038005402" description="Bacterial spore germination immunoglobulin-like domain-containing protein" evidence="1">
    <location>
        <begin position="20"/>
        <end position="238"/>
    </location>
</feature>
<dbReference type="AlphaFoldDB" id="A0A956LYW6"/>
<evidence type="ECO:0000256" key="1">
    <source>
        <dbReference type="SAM" id="SignalP"/>
    </source>
</evidence>
<evidence type="ECO:0000313" key="2">
    <source>
        <dbReference type="EMBL" id="MCA9727763.1"/>
    </source>
</evidence>
<protein>
    <recommendedName>
        <fullName evidence="4">Bacterial spore germination immunoglobulin-like domain-containing protein</fullName>
    </recommendedName>
</protein>
<keyword evidence="1" id="KW-0732">Signal</keyword>
<sequence length="238" mass="25562">MKRLSFVLALASLMTVTFGCSDTQTSAPAAPADVVREQAVTQNPGIIPPQARPHGLSYSEWSEIWWQWLFSIPIDENPGLDPDGRFVALNQSGQVWFLAPNFGGGQVDVRYATIPAGKMLFIDIAAILGSPALGDPEDIDELYALISALVDGIVEVSFSVDGAIAGVEGYRVRSGLFRLELPENNVLGLEPGSYFPAAAEGYYVMLAPLSAGDHTLHIFADFGEVFGTSDVTFHLAVE</sequence>
<dbReference type="PROSITE" id="PS51257">
    <property type="entry name" value="PROKAR_LIPOPROTEIN"/>
    <property type="match status" value="1"/>
</dbReference>
<name>A0A956LYW6_UNCEI</name>